<dbReference type="GO" id="GO:0009834">
    <property type="term" value="P:plant-type secondary cell wall biogenesis"/>
    <property type="evidence" value="ECO:0007669"/>
    <property type="project" value="TreeGrafter"/>
</dbReference>
<evidence type="ECO:0000259" key="12">
    <source>
        <dbReference type="PROSITE" id="PS50213"/>
    </source>
</evidence>
<dbReference type="InterPro" id="IPR000782">
    <property type="entry name" value="FAS1_domain"/>
</dbReference>
<accession>A0A4S4DZF3</accession>
<keyword evidence="14" id="KW-1185">Reference proteome</keyword>
<dbReference type="AlphaFoldDB" id="A0A4S4DZF3"/>
<comment type="function">
    <text evidence="9">May be a cell surface adhesion protein.</text>
</comment>
<dbReference type="GO" id="GO:0098552">
    <property type="term" value="C:side of membrane"/>
    <property type="evidence" value="ECO:0007669"/>
    <property type="project" value="UniProtKB-KW"/>
</dbReference>
<feature type="region of interest" description="Disordered" evidence="10">
    <location>
        <begin position="192"/>
        <end position="222"/>
    </location>
</feature>
<dbReference type="SUPFAM" id="SSF82153">
    <property type="entry name" value="FAS1 domain"/>
    <property type="match status" value="1"/>
</dbReference>
<evidence type="ECO:0000256" key="2">
    <source>
        <dbReference type="ARBA" id="ARBA00007843"/>
    </source>
</evidence>
<dbReference type="InterPro" id="IPR045003">
    <property type="entry name" value="FLA_A"/>
</dbReference>
<dbReference type="PANTHER" id="PTHR32077:SF59">
    <property type="entry name" value="FASCICLIN-LIKE ARABINOGALACTAN PROTEIN 12"/>
    <property type="match status" value="1"/>
</dbReference>
<organism evidence="13 14">
    <name type="scientific">Camellia sinensis var. sinensis</name>
    <name type="common">China tea</name>
    <dbReference type="NCBI Taxonomy" id="542762"/>
    <lineage>
        <taxon>Eukaryota</taxon>
        <taxon>Viridiplantae</taxon>
        <taxon>Streptophyta</taxon>
        <taxon>Embryophyta</taxon>
        <taxon>Tracheophyta</taxon>
        <taxon>Spermatophyta</taxon>
        <taxon>Magnoliopsida</taxon>
        <taxon>eudicotyledons</taxon>
        <taxon>Gunneridae</taxon>
        <taxon>Pentapetalae</taxon>
        <taxon>asterids</taxon>
        <taxon>Ericales</taxon>
        <taxon>Theaceae</taxon>
        <taxon>Camellia</taxon>
    </lineage>
</organism>
<evidence type="ECO:0000256" key="3">
    <source>
        <dbReference type="ARBA" id="ARBA00022475"/>
    </source>
</evidence>
<comment type="subcellular location">
    <subcellularLocation>
        <location evidence="1">Cell membrane</location>
        <topology evidence="1">Lipid-anchor</topology>
        <topology evidence="1">GPI-anchor</topology>
    </subcellularLocation>
</comment>
<proteinExistence type="inferred from homology"/>
<protein>
    <recommendedName>
        <fullName evidence="12">FAS1 domain-containing protein</fullName>
    </recommendedName>
</protein>
<keyword evidence="5 11" id="KW-0732">Signal</keyword>
<evidence type="ECO:0000313" key="14">
    <source>
        <dbReference type="Proteomes" id="UP000306102"/>
    </source>
</evidence>
<keyword evidence="8" id="KW-0325">Glycoprotein</keyword>
<dbReference type="SMART" id="SM00554">
    <property type="entry name" value="FAS1"/>
    <property type="match status" value="1"/>
</dbReference>
<sequence length="250" mass="26255">MEQFIFPSLSLFLLLSLSHFTTTLAQTPALPPAPTGPPNVVKILQKAGQFTIFLRLLGTTQVANQINGQLNDSNNGMTIFAPPDNAFSSLRSGALNSLTDEQKSALVQFHIVPTFLSITQFQTVSNPLRTQAGDAGSGQFPLNVTSSGSQVNISTGIVNTTVDNTIYTDNQLAVYQVDKVLLPLSIFGPHPPAPAPAPATTPKKKKEAAAATSPTAADTNTSGAVSLSLPMQAMVLVMSIGVAVYSSFVL</sequence>
<evidence type="ECO:0000256" key="5">
    <source>
        <dbReference type="ARBA" id="ARBA00022729"/>
    </source>
</evidence>
<comment type="similarity">
    <text evidence="2">Belongs to the fasciclin-like AGP family.</text>
</comment>
<feature type="domain" description="FAS1" evidence="12">
    <location>
        <begin position="37"/>
        <end position="181"/>
    </location>
</feature>
<keyword evidence="4" id="KW-0336">GPI-anchor</keyword>
<dbReference type="Gene3D" id="2.30.180.10">
    <property type="entry name" value="FAS1 domain"/>
    <property type="match status" value="1"/>
</dbReference>
<feature type="signal peptide" evidence="11">
    <location>
        <begin position="1"/>
        <end position="25"/>
    </location>
</feature>
<dbReference type="InterPro" id="IPR036378">
    <property type="entry name" value="FAS1_dom_sf"/>
</dbReference>
<dbReference type="PROSITE" id="PS50213">
    <property type="entry name" value="FAS1"/>
    <property type="match status" value="1"/>
</dbReference>
<dbReference type="PANTHER" id="PTHR32077">
    <property type="entry name" value="FASCICLIN-LIKE ARABINOGALACTAN PROTEIN"/>
    <property type="match status" value="1"/>
</dbReference>
<evidence type="ECO:0000313" key="13">
    <source>
        <dbReference type="EMBL" id="THG08275.1"/>
    </source>
</evidence>
<comment type="caution">
    <text evidence="13">The sequence shown here is derived from an EMBL/GenBank/DDBJ whole genome shotgun (WGS) entry which is preliminary data.</text>
</comment>
<evidence type="ECO:0000256" key="11">
    <source>
        <dbReference type="SAM" id="SignalP"/>
    </source>
</evidence>
<evidence type="ECO:0000256" key="8">
    <source>
        <dbReference type="ARBA" id="ARBA00023180"/>
    </source>
</evidence>
<dbReference type="EMBL" id="SDRB02009423">
    <property type="protein sequence ID" value="THG08275.1"/>
    <property type="molecule type" value="Genomic_DNA"/>
</dbReference>
<name>A0A4S4DZF3_CAMSN</name>
<evidence type="ECO:0000256" key="9">
    <source>
        <dbReference type="ARBA" id="ARBA00024686"/>
    </source>
</evidence>
<evidence type="ECO:0000256" key="7">
    <source>
        <dbReference type="ARBA" id="ARBA00023136"/>
    </source>
</evidence>
<gene>
    <name evidence="13" type="ORF">TEA_023882</name>
</gene>
<dbReference type="GO" id="GO:0005886">
    <property type="term" value="C:plasma membrane"/>
    <property type="evidence" value="ECO:0007669"/>
    <property type="project" value="UniProtKB-SubCell"/>
</dbReference>
<dbReference type="FunFam" id="2.30.180.10:FF:000006">
    <property type="entry name" value="Fasciclin-like arabinogalactan protein 11"/>
    <property type="match status" value="1"/>
</dbReference>
<keyword evidence="4" id="KW-0449">Lipoprotein</keyword>
<dbReference type="STRING" id="542762.A0A4S4DZF3"/>
<evidence type="ECO:0000256" key="1">
    <source>
        <dbReference type="ARBA" id="ARBA00004609"/>
    </source>
</evidence>
<keyword evidence="7" id="KW-0472">Membrane</keyword>
<evidence type="ECO:0000256" key="10">
    <source>
        <dbReference type="SAM" id="MobiDB-lite"/>
    </source>
</evidence>
<keyword evidence="3" id="KW-1003">Cell membrane</keyword>
<keyword evidence="6" id="KW-0654">Proteoglycan</keyword>
<dbReference type="Pfam" id="PF02469">
    <property type="entry name" value="Fasciclin"/>
    <property type="match status" value="1"/>
</dbReference>
<evidence type="ECO:0000256" key="6">
    <source>
        <dbReference type="ARBA" id="ARBA00022974"/>
    </source>
</evidence>
<evidence type="ECO:0000256" key="4">
    <source>
        <dbReference type="ARBA" id="ARBA00022622"/>
    </source>
</evidence>
<dbReference type="Proteomes" id="UP000306102">
    <property type="component" value="Unassembled WGS sequence"/>
</dbReference>
<reference evidence="13 14" key="1">
    <citation type="journal article" date="2018" name="Proc. Natl. Acad. Sci. U.S.A.">
        <title>Draft genome sequence of Camellia sinensis var. sinensis provides insights into the evolution of the tea genome and tea quality.</title>
        <authorList>
            <person name="Wei C."/>
            <person name="Yang H."/>
            <person name="Wang S."/>
            <person name="Zhao J."/>
            <person name="Liu C."/>
            <person name="Gao L."/>
            <person name="Xia E."/>
            <person name="Lu Y."/>
            <person name="Tai Y."/>
            <person name="She G."/>
            <person name="Sun J."/>
            <person name="Cao H."/>
            <person name="Tong W."/>
            <person name="Gao Q."/>
            <person name="Li Y."/>
            <person name="Deng W."/>
            <person name="Jiang X."/>
            <person name="Wang W."/>
            <person name="Chen Q."/>
            <person name="Zhang S."/>
            <person name="Li H."/>
            <person name="Wu J."/>
            <person name="Wang P."/>
            <person name="Li P."/>
            <person name="Shi C."/>
            <person name="Zheng F."/>
            <person name="Jian J."/>
            <person name="Huang B."/>
            <person name="Shan D."/>
            <person name="Shi M."/>
            <person name="Fang C."/>
            <person name="Yue Y."/>
            <person name="Li F."/>
            <person name="Li D."/>
            <person name="Wei S."/>
            <person name="Han B."/>
            <person name="Jiang C."/>
            <person name="Yin Y."/>
            <person name="Xia T."/>
            <person name="Zhang Z."/>
            <person name="Bennetzen J.L."/>
            <person name="Zhao S."/>
            <person name="Wan X."/>
        </authorList>
    </citation>
    <scope>NUCLEOTIDE SEQUENCE [LARGE SCALE GENOMIC DNA]</scope>
    <source>
        <strain evidence="14">cv. Shuchazao</strain>
        <tissue evidence="13">Leaf</tissue>
    </source>
</reference>
<feature type="chain" id="PRO_5020877753" description="FAS1 domain-containing protein" evidence="11">
    <location>
        <begin position="26"/>
        <end position="250"/>
    </location>
</feature>